<proteinExistence type="predicted"/>
<feature type="non-terminal residue" evidence="1">
    <location>
        <position position="1"/>
    </location>
</feature>
<comment type="caution">
    <text evidence="1">The sequence shown here is derived from an EMBL/GenBank/DDBJ whole genome shotgun (WGS) entry which is preliminary data.</text>
</comment>
<dbReference type="Proteomes" id="UP001447188">
    <property type="component" value="Unassembled WGS sequence"/>
</dbReference>
<accession>A0ABR3G3C1</accession>
<dbReference type="EMBL" id="JBBBZM010000805">
    <property type="protein sequence ID" value="KAL0630323.1"/>
    <property type="molecule type" value="Genomic_DNA"/>
</dbReference>
<name>A0ABR3G3C1_9PEZI</name>
<evidence type="ECO:0000313" key="1">
    <source>
        <dbReference type="EMBL" id="KAL0630323.1"/>
    </source>
</evidence>
<reference evidence="1 2" key="1">
    <citation type="submission" date="2024-02" db="EMBL/GenBank/DDBJ databases">
        <title>Discinaceae phylogenomics.</title>
        <authorList>
            <person name="Dirks A.C."/>
            <person name="James T.Y."/>
        </authorList>
    </citation>
    <scope>NUCLEOTIDE SEQUENCE [LARGE SCALE GENOMIC DNA]</scope>
    <source>
        <strain evidence="1 2">ACD0624</strain>
    </source>
</reference>
<evidence type="ECO:0000313" key="2">
    <source>
        <dbReference type="Proteomes" id="UP001447188"/>
    </source>
</evidence>
<keyword evidence="2" id="KW-1185">Reference proteome</keyword>
<sequence length="170" mass="19077">LNADFKIKEEGNLWGWVRSPAIKEGLFQLKIVCDGEEIIWPGMSFSKQGFALVEGAHYEGVYYTTRQRIRILGDGVMRQVRVVLNKNSPLFKLLPTLNDQMQIFLPQFGVDQNVVLDPPGGTTGLLDPNGEELVFKIGGVPPHFGGSFTLKVLLPYQIISEVIEFDIFRP</sequence>
<protein>
    <submittedName>
        <fullName evidence="1">Uncharacterized protein</fullName>
    </submittedName>
</protein>
<gene>
    <name evidence="1" type="ORF">Q9L58_010831</name>
</gene>
<organism evidence="1 2">
    <name type="scientific">Discina gigas</name>
    <dbReference type="NCBI Taxonomy" id="1032678"/>
    <lineage>
        <taxon>Eukaryota</taxon>
        <taxon>Fungi</taxon>
        <taxon>Dikarya</taxon>
        <taxon>Ascomycota</taxon>
        <taxon>Pezizomycotina</taxon>
        <taxon>Pezizomycetes</taxon>
        <taxon>Pezizales</taxon>
        <taxon>Discinaceae</taxon>
        <taxon>Discina</taxon>
    </lineage>
</organism>